<reference evidence="3" key="1">
    <citation type="journal article" date="2015" name="Genome Announc.">
        <title>Draft Genome Sequence of an Anaerobic Ammonium-Oxidizing Bacterium, "Candidatus Brocadia sinica".</title>
        <authorList>
            <person name="Oshiki M."/>
            <person name="Shinyako-Hata K."/>
            <person name="Satoh H."/>
            <person name="Okabe S."/>
        </authorList>
    </citation>
    <scope>NUCLEOTIDE SEQUENCE [LARGE SCALE GENOMIC DNA]</scope>
    <source>
        <strain evidence="3">JPN1</strain>
    </source>
</reference>
<evidence type="ECO:0000256" key="1">
    <source>
        <dbReference type="SAM" id="Coils"/>
    </source>
</evidence>
<accession>A0ABQ0JWS8</accession>
<name>A0ABQ0JWS8_9BACT</name>
<sequence length="137" mass="16488">MGFHVKNLINQIAQKQQAEILQMNAERNAGFFDTEMEKLNRWAENVKSSMEIELKELDKEIKCRKTEAKKILNLEEKVTAHRQIKEMEKKRNAMRLNLYQTQDEVDNRKERLIDEIEARLQQKVEKSELFTIRWKLI</sequence>
<evidence type="ECO:0000313" key="2">
    <source>
        <dbReference type="EMBL" id="GAN33221.1"/>
    </source>
</evidence>
<proteinExistence type="predicted"/>
<protein>
    <submittedName>
        <fullName evidence="2">Helicase domain-containing protein</fullName>
    </submittedName>
</protein>
<keyword evidence="3" id="KW-1185">Reference proteome</keyword>
<keyword evidence="2" id="KW-0067">ATP-binding</keyword>
<dbReference type="EMBL" id="BAFN01000001">
    <property type="protein sequence ID" value="GAN33221.1"/>
    <property type="molecule type" value="Genomic_DNA"/>
</dbReference>
<keyword evidence="2" id="KW-0547">Nucleotide-binding</keyword>
<dbReference type="Proteomes" id="UP000032309">
    <property type="component" value="Unassembled WGS sequence"/>
</dbReference>
<keyword evidence="2" id="KW-0347">Helicase</keyword>
<dbReference type="GO" id="GO:0004386">
    <property type="term" value="F:helicase activity"/>
    <property type="evidence" value="ECO:0007669"/>
    <property type="project" value="UniProtKB-KW"/>
</dbReference>
<feature type="coiled-coil region" evidence="1">
    <location>
        <begin position="40"/>
        <end position="104"/>
    </location>
</feature>
<evidence type="ECO:0000313" key="3">
    <source>
        <dbReference type="Proteomes" id="UP000032309"/>
    </source>
</evidence>
<gene>
    <name evidence="2" type="ORF">BROSI_A1738</name>
</gene>
<dbReference type="RefSeq" id="WP_052563288.1">
    <property type="nucleotide sequence ID" value="NZ_BAFN01000001.1"/>
</dbReference>
<comment type="caution">
    <text evidence="2">The sequence shown here is derived from an EMBL/GenBank/DDBJ whole genome shotgun (WGS) entry which is preliminary data.</text>
</comment>
<organism evidence="2 3">
    <name type="scientific">Candidatus Brocadia sinica JPN1</name>
    <dbReference type="NCBI Taxonomy" id="1197129"/>
    <lineage>
        <taxon>Bacteria</taxon>
        <taxon>Pseudomonadati</taxon>
        <taxon>Planctomycetota</taxon>
        <taxon>Candidatus Brocadiia</taxon>
        <taxon>Candidatus Brocadiales</taxon>
        <taxon>Candidatus Brocadiaceae</taxon>
        <taxon>Candidatus Brocadia</taxon>
    </lineage>
</organism>
<keyword evidence="2" id="KW-0378">Hydrolase</keyword>
<keyword evidence="1" id="KW-0175">Coiled coil</keyword>